<evidence type="ECO:0000313" key="3">
    <source>
        <dbReference type="EMBL" id="MFC5449038.1"/>
    </source>
</evidence>
<feature type="region of interest" description="Disordered" evidence="1">
    <location>
        <begin position="54"/>
        <end position="87"/>
    </location>
</feature>
<evidence type="ECO:0008006" key="5">
    <source>
        <dbReference type="Google" id="ProtNLM"/>
    </source>
</evidence>
<reference evidence="4" key="1">
    <citation type="journal article" date="2019" name="Int. J. Syst. Evol. Microbiol.">
        <title>The Global Catalogue of Microorganisms (GCM) 10K type strain sequencing project: providing services to taxonomists for standard genome sequencing and annotation.</title>
        <authorList>
            <consortium name="The Broad Institute Genomics Platform"/>
            <consortium name="The Broad Institute Genome Sequencing Center for Infectious Disease"/>
            <person name="Wu L."/>
            <person name="Ma J."/>
        </authorList>
    </citation>
    <scope>NUCLEOTIDE SEQUENCE [LARGE SCALE GENOMIC DNA]</scope>
    <source>
        <strain evidence="4">KACC 11904</strain>
    </source>
</reference>
<protein>
    <recommendedName>
        <fullName evidence="5">DUF4309 domain-containing protein</fullName>
    </recommendedName>
</protein>
<evidence type="ECO:0000256" key="2">
    <source>
        <dbReference type="SAM" id="SignalP"/>
    </source>
</evidence>
<dbReference type="EMBL" id="JBHSMJ010000017">
    <property type="protein sequence ID" value="MFC5449038.1"/>
    <property type="molecule type" value="Genomic_DNA"/>
</dbReference>
<sequence>MKRVSLVIMAFALIVSSWFMLGEDVQAKGSSKSSGKTVTVNGYYRNGTYVHSYTRSAPSSHSSSSSSYTSSTYTPPPTSSTSSSNSVYVHGYYRSDGTYVAGYYRSAPDSSVTNNWSYCGNTNPYTGEVGTVGCGTNPSATPNLTGATTSAGTNIPTYTPTYTGSTNTNYSNVGSTTSSTVPSKVQPEVAGTVECITIGSSREDVKRILGNPTSEGRLYYAYGYSMINFDYNTGLVDGWSNIGDTQLPVYLGDAVQYSPFTLGSSKEDVVKAMGTPDSVSKTFFTYGNSMVNFDYSTEKVTGWTTIETPLNVVFGNKVANASPFSQGSSLQEVLNVMGTPSSLTHSAYSWILSYGNSSVYLSGDGKVTSYYDLGKILKVK</sequence>
<comment type="caution">
    <text evidence="3">The sequence shown here is derived from an EMBL/GenBank/DDBJ whole genome shotgun (WGS) entry which is preliminary data.</text>
</comment>
<keyword evidence="2" id="KW-0732">Signal</keyword>
<feature type="signal peptide" evidence="2">
    <location>
        <begin position="1"/>
        <end position="22"/>
    </location>
</feature>
<feature type="chain" id="PRO_5046871654" description="DUF4309 domain-containing protein" evidence="2">
    <location>
        <begin position="23"/>
        <end position="380"/>
    </location>
</feature>
<organism evidence="3 4">
    <name type="scientific">Paenibacillus aestuarii</name>
    <dbReference type="NCBI Taxonomy" id="516965"/>
    <lineage>
        <taxon>Bacteria</taxon>
        <taxon>Bacillati</taxon>
        <taxon>Bacillota</taxon>
        <taxon>Bacilli</taxon>
        <taxon>Bacillales</taxon>
        <taxon>Paenibacillaceae</taxon>
        <taxon>Paenibacillus</taxon>
    </lineage>
</organism>
<evidence type="ECO:0000313" key="4">
    <source>
        <dbReference type="Proteomes" id="UP001596044"/>
    </source>
</evidence>
<proteinExistence type="predicted"/>
<keyword evidence="4" id="KW-1185">Reference proteome</keyword>
<dbReference type="RefSeq" id="WP_377524551.1">
    <property type="nucleotide sequence ID" value="NZ_JBHSMJ010000017.1"/>
</dbReference>
<evidence type="ECO:0000256" key="1">
    <source>
        <dbReference type="SAM" id="MobiDB-lite"/>
    </source>
</evidence>
<accession>A0ABW0K6U6</accession>
<dbReference type="Proteomes" id="UP001596044">
    <property type="component" value="Unassembled WGS sequence"/>
</dbReference>
<gene>
    <name evidence="3" type="ORF">ACFPOG_12255</name>
</gene>
<name>A0ABW0K6U6_9BACL</name>